<keyword evidence="2 5" id="KW-0808">Transferase</keyword>
<dbReference type="PANTHER" id="PTHR43300:SF11">
    <property type="entry name" value="ACETYLTRANSFERASE RV3034C-RELATED"/>
    <property type="match status" value="1"/>
</dbReference>
<organism evidence="5 6">
    <name type="scientific">Psychroserpens luteus</name>
    <dbReference type="NCBI Taxonomy" id="1434066"/>
    <lineage>
        <taxon>Bacteria</taxon>
        <taxon>Pseudomonadati</taxon>
        <taxon>Bacteroidota</taxon>
        <taxon>Flavobacteriia</taxon>
        <taxon>Flavobacteriales</taxon>
        <taxon>Flavobacteriaceae</taxon>
        <taxon>Psychroserpens</taxon>
    </lineage>
</organism>
<dbReference type="EC" id="2.3.1.-" evidence="5"/>
<evidence type="ECO:0000313" key="5">
    <source>
        <dbReference type="EMBL" id="MFD2917450.1"/>
    </source>
</evidence>
<comment type="caution">
    <text evidence="5">The sequence shown here is derived from an EMBL/GenBank/DDBJ whole genome shotgun (WGS) entry which is preliminary data.</text>
</comment>
<dbReference type="Proteomes" id="UP001597548">
    <property type="component" value="Unassembled WGS sequence"/>
</dbReference>
<dbReference type="PANTHER" id="PTHR43300">
    <property type="entry name" value="ACETYLTRANSFERASE"/>
    <property type="match status" value="1"/>
</dbReference>
<evidence type="ECO:0000313" key="6">
    <source>
        <dbReference type="Proteomes" id="UP001597548"/>
    </source>
</evidence>
<keyword evidence="3" id="KW-0677">Repeat</keyword>
<name>A0ABW5ZYF7_9FLAO</name>
<dbReference type="InterPro" id="IPR018357">
    <property type="entry name" value="Hexapep_transf_CS"/>
</dbReference>
<evidence type="ECO:0000256" key="3">
    <source>
        <dbReference type="ARBA" id="ARBA00022737"/>
    </source>
</evidence>
<evidence type="ECO:0000256" key="1">
    <source>
        <dbReference type="ARBA" id="ARBA00007274"/>
    </source>
</evidence>
<dbReference type="InterPro" id="IPR001451">
    <property type="entry name" value="Hexapep"/>
</dbReference>
<accession>A0ABW5ZYF7</accession>
<dbReference type="EMBL" id="JBHUOS010000014">
    <property type="protein sequence ID" value="MFD2917450.1"/>
    <property type="molecule type" value="Genomic_DNA"/>
</dbReference>
<dbReference type="GO" id="GO:0016746">
    <property type="term" value="F:acyltransferase activity"/>
    <property type="evidence" value="ECO:0007669"/>
    <property type="project" value="UniProtKB-KW"/>
</dbReference>
<reference evidence="6" key="1">
    <citation type="journal article" date="2019" name="Int. J. Syst. Evol. Microbiol.">
        <title>The Global Catalogue of Microorganisms (GCM) 10K type strain sequencing project: providing services to taxonomists for standard genome sequencing and annotation.</title>
        <authorList>
            <consortium name="The Broad Institute Genomics Platform"/>
            <consortium name="The Broad Institute Genome Sequencing Center for Infectious Disease"/>
            <person name="Wu L."/>
            <person name="Ma J."/>
        </authorList>
    </citation>
    <scope>NUCLEOTIDE SEQUENCE [LARGE SCALE GENOMIC DNA]</scope>
    <source>
        <strain evidence="6">KCTC 32514</strain>
    </source>
</reference>
<protein>
    <submittedName>
        <fullName evidence="5">CatB-related O-acetyltransferase</fullName>
        <ecNumber evidence="5">2.3.1.-</ecNumber>
    </submittedName>
</protein>
<dbReference type="Gene3D" id="2.160.10.10">
    <property type="entry name" value="Hexapeptide repeat proteins"/>
    <property type="match status" value="1"/>
</dbReference>
<proteinExistence type="inferred from homology"/>
<keyword evidence="6" id="KW-1185">Reference proteome</keyword>
<dbReference type="CDD" id="cd03349">
    <property type="entry name" value="LbH_XAT"/>
    <property type="match status" value="1"/>
</dbReference>
<dbReference type="InterPro" id="IPR011004">
    <property type="entry name" value="Trimer_LpxA-like_sf"/>
</dbReference>
<dbReference type="SUPFAM" id="SSF51161">
    <property type="entry name" value="Trimeric LpxA-like enzymes"/>
    <property type="match status" value="1"/>
</dbReference>
<dbReference type="RefSeq" id="WP_194508867.1">
    <property type="nucleotide sequence ID" value="NZ_JADILU010000006.1"/>
</dbReference>
<keyword evidence="4 5" id="KW-0012">Acyltransferase</keyword>
<gene>
    <name evidence="5" type="ORF">ACFS29_17480</name>
</gene>
<sequence length="228" mass="25611">MNAIKNYIAQRIQSLLLTKNHTPVGHTIKYPENSSVFGNKFDGNVIIGAHSKIMRSEFYGNIKIGNHTALNGPNLNIYAGDGEVEIGNFCSIARNVSIQLDGHNYKKITSYQIFKNFFDSENDSELVRTGNMKIGNDVWIGANAMIYGGVTIGNGAVIGSNSFVNKNVPPFSIVVGSPAKVINYRFDDEVIDMLQQLSWWNWDEDTLRKNRFLFENELTKDLLEKVQL</sequence>
<comment type="similarity">
    <text evidence="1">Belongs to the transferase hexapeptide repeat family.</text>
</comment>
<evidence type="ECO:0000256" key="4">
    <source>
        <dbReference type="ARBA" id="ARBA00023315"/>
    </source>
</evidence>
<dbReference type="InterPro" id="IPR050179">
    <property type="entry name" value="Trans_hexapeptide_repeat"/>
</dbReference>
<dbReference type="PROSITE" id="PS00101">
    <property type="entry name" value="HEXAPEP_TRANSFERASES"/>
    <property type="match status" value="1"/>
</dbReference>
<evidence type="ECO:0000256" key="2">
    <source>
        <dbReference type="ARBA" id="ARBA00022679"/>
    </source>
</evidence>
<dbReference type="Pfam" id="PF00132">
    <property type="entry name" value="Hexapep"/>
    <property type="match status" value="1"/>
</dbReference>